<keyword evidence="5" id="KW-0653">Protein transport</keyword>
<evidence type="ECO:0000256" key="9">
    <source>
        <dbReference type="SAM" id="MobiDB-lite"/>
    </source>
</evidence>
<evidence type="ECO:0000256" key="3">
    <source>
        <dbReference type="ARBA" id="ARBA00022692"/>
    </source>
</evidence>
<keyword evidence="4" id="KW-0256">Endoplasmic reticulum</keyword>
<dbReference type="AlphaFoldDB" id="D8LSY2"/>
<evidence type="ECO:0000256" key="2">
    <source>
        <dbReference type="ARBA" id="ARBA00022448"/>
    </source>
</evidence>
<feature type="transmembrane region" description="Helical" evidence="10">
    <location>
        <begin position="116"/>
        <end position="134"/>
    </location>
</feature>
<feature type="compositionally biased region" description="Acidic residues" evidence="9">
    <location>
        <begin position="347"/>
        <end position="356"/>
    </location>
</feature>
<dbReference type="GO" id="GO:0008320">
    <property type="term" value="F:protein transmembrane transporter activity"/>
    <property type="evidence" value="ECO:0007669"/>
    <property type="project" value="TreeGrafter"/>
</dbReference>
<dbReference type="GO" id="GO:0006614">
    <property type="term" value="P:SRP-dependent cotranslational protein targeting to membrane"/>
    <property type="evidence" value="ECO:0007669"/>
    <property type="project" value="TreeGrafter"/>
</dbReference>
<feature type="region of interest" description="Disordered" evidence="9">
    <location>
        <begin position="211"/>
        <end position="308"/>
    </location>
</feature>
<dbReference type="PANTHER" id="PTHR24075:SF0">
    <property type="entry name" value="TRANSLOCATION PROTEIN SEC63 HOMOLOG"/>
    <property type="match status" value="1"/>
</dbReference>
<dbReference type="InParanoid" id="D8LSY2"/>
<dbReference type="InterPro" id="IPR036869">
    <property type="entry name" value="J_dom_sf"/>
</dbReference>
<dbReference type="SMART" id="SM00271">
    <property type="entry name" value="DnaJ"/>
    <property type="match status" value="1"/>
</dbReference>
<evidence type="ECO:0000256" key="5">
    <source>
        <dbReference type="ARBA" id="ARBA00022927"/>
    </source>
</evidence>
<feature type="domain" description="J" evidence="11">
    <location>
        <begin position="21"/>
        <end position="87"/>
    </location>
</feature>
<evidence type="ECO:0000313" key="12">
    <source>
        <dbReference type="EMBL" id="CBN77909.1"/>
    </source>
</evidence>
<feature type="compositionally biased region" description="Basic residues" evidence="9">
    <location>
        <begin position="242"/>
        <end position="252"/>
    </location>
</feature>
<dbReference type="STRING" id="2880.D8LSY2"/>
<proteinExistence type="predicted"/>
<dbReference type="CDD" id="cd06257">
    <property type="entry name" value="DnaJ"/>
    <property type="match status" value="1"/>
</dbReference>
<dbReference type="EMBL" id="FN649760">
    <property type="protein sequence ID" value="CBN77909.1"/>
    <property type="molecule type" value="Genomic_DNA"/>
</dbReference>
<keyword evidence="3 10" id="KW-0812">Transmembrane</keyword>
<dbReference type="OrthoDB" id="10250354at2759"/>
<dbReference type="InterPro" id="IPR004179">
    <property type="entry name" value="Sec63-dom"/>
</dbReference>
<dbReference type="Gene3D" id="1.10.287.110">
    <property type="entry name" value="DnaJ domain"/>
    <property type="match status" value="1"/>
</dbReference>
<keyword evidence="8" id="KW-0143">Chaperone</keyword>
<dbReference type="InterPro" id="IPR035892">
    <property type="entry name" value="C2_domain_sf"/>
</dbReference>
<evidence type="ECO:0000259" key="11">
    <source>
        <dbReference type="PROSITE" id="PS50076"/>
    </source>
</evidence>
<dbReference type="Gene3D" id="2.60.40.150">
    <property type="entry name" value="C2 domain"/>
    <property type="match status" value="1"/>
</dbReference>
<evidence type="ECO:0000256" key="6">
    <source>
        <dbReference type="ARBA" id="ARBA00022989"/>
    </source>
</evidence>
<dbReference type="GO" id="GO:0006620">
    <property type="term" value="P:post-translational protein targeting to endoplasmic reticulum membrane"/>
    <property type="evidence" value="ECO:0007669"/>
    <property type="project" value="TreeGrafter"/>
</dbReference>
<keyword evidence="2" id="KW-0813">Transport</keyword>
<feature type="compositionally biased region" description="Low complexity" evidence="9">
    <location>
        <begin position="232"/>
        <end position="241"/>
    </location>
</feature>
<dbReference type="PRINTS" id="PR00625">
    <property type="entry name" value="JDOMAIN"/>
</dbReference>
<dbReference type="Pfam" id="PF02889">
    <property type="entry name" value="Sec63"/>
    <property type="match status" value="1"/>
</dbReference>
<evidence type="ECO:0000256" key="10">
    <source>
        <dbReference type="SAM" id="Phobius"/>
    </source>
</evidence>
<name>D8LSY2_ECTSI</name>
<dbReference type="GO" id="GO:0003723">
    <property type="term" value="F:RNA binding"/>
    <property type="evidence" value="ECO:0007669"/>
    <property type="project" value="TreeGrafter"/>
</dbReference>
<dbReference type="GO" id="GO:0031207">
    <property type="term" value="C:Sec62/Sec63 complex"/>
    <property type="evidence" value="ECO:0007669"/>
    <property type="project" value="TreeGrafter"/>
</dbReference>
<dbReference type="PROSITE" id="PS50076">
    <property type="entry name" value="DNAJ_2"/>
    <property type="match status" value="1"/>
</dbReference>
<dbReference type="PANTHER" id="PTHR24075">
    <property type="entry name" value="SEC63 DOMAIN-CONTAINING"/>
    <property type="match status" value="1"/>
</dbReference>
<dbReference type="InterPro" id="IPR014756">
    <property type="entry name" value="Ig_E-set"/>
</dbReference>
<evidence type="ECO:0000313" key="13">
    <source>
        <dbReference type="Proteomes" id="UP000002630"/>
    </source>
</evidence>
<reference evidence="12 13" key="1">
    <citation type="journal article" date="2010" name="Nature">
        <title>The Ectocarpus genome and the independent evolution of multicellularity in brown algae.</title>
        <authorList>
            <person name="Cock J.M."/>
            <person name="Sterck L."/>
            <person name="Rouze P."/>
            <person name="Scornet D."/>
            <person name="Allen A.E."/>
            <person name="Amoutzias G."/>
            <person name="Anthouard V."/>
            <person name="Artiguenave F."/>
            <person name="Aury J.M."/>
            <person name="Badger J.H."/>
            <person name="Beszteri B."/>
            <person name="Billiau K."/>
            <person name="Bonnet E."/>
            <person name="Bothwell J.H."/>
            <person name="Bowler C."/>
            <person name="Boyen C."/>
            <person name="Brownlee C."/>
            <person name="Carrano C.J."/>
            <person name="Charrier B."/>
            <person name="Cho G.Y."/>
            <person name="Coelho S.M."/>
            <person name="Collen J."/>
            <person name="Corre E."/>
            <person name="Da Silva C."/>
            <person name="Delage L."/>
            <person name="Delaroque N."/>
            <person name="Dittami S.M."/>
            <person name="Doulbeau S."/>
            <person name="Elias M."/>
            <person name="Farnham G."/>
            <person name="Gachon C.M."/>
            <person name="Gschloessl B."/>
            <person name="Heesch S."/>
            <person name="Jabbari K."/>
            <person name="Jubin C."/>
            <person name="Kawai H."/>
            <person name="Kimura K."/>
            <person name="Kloareg B."/>
            <person name="Kupper F.C."/>
            <person name="Lang D."/>
            <person name="Le Bail A."/>
            <person name="Leblanc C."/>
            <person name="Lerouge P."/>
            <person name="Lohr M."/>
            <person name="Lopez P.J."/>
            <person name="Martens C."/>
            <person name="Maumus F."/>
            <person name="Michel G."/>
            <person name="Miranda-Saavedra D."/>
            <person name="Morales J."/>
            <person name="Moreau H."/>
            <person name="Motomura T."/>
            <person name="Nagasato C."/>
            <person name="Napoli C.A."/>
            <person name="Nelson D.R."/>
            <person name="Nyvall-Collen P."/>
            <person name="Peters A.F."/>
            <person name="Pommier C."/>
            <person name="Potin P."/>
            <person name="Poulain J."/>
            <person name="Quesneville H."/>
            <person name="Read B."/>
            <person name="Rensing S.A."/>
            <person name="Ritter A."/>
            <person name="Rousvoal S."/>
            <person name="Samanta M."/>
            <person name="Samson G."/>
            <person name="Schroeder D.C."/>
            <person name="Segurens B."/>
            <person name="Strittmatter M."/>
            <person name="Tonon T."/>
            <person name="Tregear J.W."/>
            <person name="Valentin K."/>
            <person name="von Dassow P."/>
            <person name="Yamagishi T."/>
            <person name="Van de Peer Y."/>
            <person name="Wincker P."/>
        </authorList>
    </citation>
    <scope>NUCLEOTIDE SEQUENCE [LARGE SCALE GENOMIC DNA]</scope>
    <source>
        <strain evidence="13">Ec32 / CCAP1310/4</strain>
    </source>
</reference>
<dbReference type="InterPro" id="IPR001623">
    <property type="entry name" value="DnaJ_domain"/>
</dbReference>
<evidence type="ECO:0000256" key="8">
    <source>
        <dbReference type="ARBA" id="ARBA00023186"/>
    </source>
</evidence>
<sequence length="593" mass="63131">MISYAFNQVASSMQTEAEHFDPYHILDLPSRANATVIKSHYRRLSLKHHPDKNPGNRREANKKFTQVAKAYKALSDPEARRNWEQYGHPDGYQPWTFDLALPAWLRPGKDTDNGTLVLYGLGYMVVLLGFVLGAKVTLDLLDPAGGGKQPDFEVTDEDVKALLSNLDDTSSTADVLECLAACPQLCSEERRVLAGEMEAITDPLRDWLLEREGGAPPLRGPRSSSPPPPPQAAAAAAAAKPASRKGKGKGKGKNGSGKSKGGESPASGEEQAPAAAAGAGTKGEVDGEFFTQGRRGEGNRRTARESPELSRVVAHNLVVMLSALHRAPTPDAAVDGGVAVAPGGGENGDDGDDDEGSAGGVSTAGGGGKGARLLSAVSVGGRLAREQDLVFGLAEPLLDACMQVAARRASPQLLGTVVETKAMLRRRLWSSEDPAALKRQREEADLDLDAAVPSIKVKSVAVETWGESQVAVGDTVTATITIAREHAPEYQGLRRRRPEAGSLIAKGEPWWVMLAGGKGGSSLIRVTPMLVENLGSGIAECKMKFQAPTRPGFVDLTVFVKSPVFVGVDCESTARFRVWRHDELKEDDDAGDW</sequence>
<feature type="compositionally biased region" description="Basic and acidic residues" evidence="9">
    <location>
        <begin position="294"/>
        <end position="308"/>
    </location>
</feature>
<dbReference type="SUPFAM" id="SSF46565">
    <property type="entry name" value="Chaperone J-domain"/>
    <property type="match status" value="1"/>
</dbReference>
<evidence type="ECO:0000256" key="1">
    <source>
        <dbReference type="ARBA" id="ARBA00004477"/>
    </source>
</evidence>
<comment type="subcellular location">
    <subcellularLocation>
        <location evidence="1">Endoplasmic reticulum membrane</location>
        <topology evidence="1">Multi-pass membrane protein</topology>
    </subcellularLocation>
</comment>
<gene>
    <name evidence="12" type="ORF">Esi_0077_0101</name>
</gene>
<keyword evidence="13" id="KW-1185">Reference proteome</keyword>
<keyword evidence="7 10" id="KW-0472">Membrane</keyword>
<accession>D8LSY2</accession>
<dbReference type="Proteomes" id="UP000002630">
    <property type="component" value="Unassembled WGS sequence"/>
</dbReference>
<evidence type="ECO:0000256" key="4">
    <source>
        <dbReference type="ARBA" id="ARBA00022824"/>
    </source>
</evidence>
<feature type="compositionally biased region" description="Low complexity" evidence="9">
    <location>
        <begin position="330"/>
        <end position="341"/>
    </location>
</feature>
<feature type="compositionally biased region" description="Gly residues" evidence="9">
    <location>
        <begin position="357"/>
        <end position="368"/>
    </location>
</feature>
<keyword evidence="12" id="KW-0346">Stress response</keyword>
<feature type="compositionally biased region" description="Low complexity" evidence="9">
    <location>
        <begin position="262"/>
        <end position="279"/>
    </location>
</feature>
<keyword evidence="6 10" id="KW-1133">Transmembrane helix</keyword>
<protein>
    <submittedName>
        <fullName evidence="12">Heat shock protein 40 like protein/ DnaJ domain containing protein</fullName>
    </submittedName>
</protein>
<feature type="region of interest" description="Disordered" evidence="9">
    <location>
        <begin position="330"/>
        <end position="368"/>
    </location>
</feature>
<dbReference type="Pfam" id="PF00226">
    <property type="entry name" value="DnaJ"/>
    <property type="match status" value="1"/>
</dbReference>
<organism evidence="12 13">
    <name type="scientific">Ectocarpus siliculosus</name>
    <name type="common">Brown alga</name>
    <name type="synonym">Conferva siliculosa</name>
    <dbReference type="NCBI Taxonomy" id="2880"/>
    <lineage>
        <taxon>Eukaryota</taxon>
        <taxon>Sar</taxon>
        <taxon>Stramenopiles</taxon>
        <taxon>Ochrophyta</taxon>
        <taxon>PX clade</taxon>
        <taxon>Phaeophyceae</taxon>
        <taxon>Ectocarpales</taxon>
        <taxon>Ectocarpaceae</taxon>
        <taxon>Ectocarpus</taxon>
    </lineage>
</organism>
<evidence type="ECO:0000256" key="7">
    <source>
        <dbReference type="ARBA" id="ARBA00023136"/>
    </source>
</evidence>
<feature type="compositionally biased region" description="Low complexity" evidence="9">
    <location>
        <begin position="214"/>
        <end position="223"/>
    </location>
</feature>
<dbReference type="SUPFAM" id="SSF81296">
    <property type="entry name" value="E set domains"/>
    <property type="match status" value="1"/>
</dbReference>
<dbReference type="eggNOG" id="KOG0721">
    <property type="taxonomic scope" value="Eukaryota"/>
</dbReference>